<feature type="region of interest" description="Disordered" evidence="1">
    <location>
        <begin position="57"/>
        <end position="88"/>
    </location>
</feature>
<keyword evidence="3" id="KW-1185">Reference proteome</keyword>
<organism evidence="2 3">
    <name type="scientific">Ascidiaceihabitans donghaensis</name>
    <dbReference type="NCBI Taxonomy" id="1510460"/>
    <lineage>
        <taxon>Bacteria</taxon>
        <taxon>Pseudomonadati</taxon>
        <taxon>Pseudomonadota</taxon>
        <taxon>Alphaproteobacteria</taxon>
        <taxon>Rhodobacterales</taxon>
        <taxon>Paracoccaceae</taxon>
        <taxon>Ascidiaceihabitans</taxon>
    </lineage>
</organism>
<feature type="compositionally biased region" description="Polar residues" evidence="1">
    <location>
        <begin position="222"/>
        <end position="234"/>
    </location>
</feature>
<feature type="compositionally biased region" description="Low complexity" evidence="1">
    <location>
        <begin position="207"/>
        <end position="220"/>
    </location>
</feature>
<dbReference type="AlphaFoldDB" id="A0A2R8B8A5"/>
<evidence type="ECO:0000313" key="3">
    <source>
        <dbReference type="Proteomes" id="UP000244880"/>
    </source>
</evidence>
<protein>
    <submittedName>
        <fullName evidence="2">Uncharacterized protein</fullName>
    </submittedName>
</protein>
<feature type="region of interest" description="Disordered" evidence="1">
    <location>
        <begin position="185"/>
        <end position="245"/>
    </location>
</feature>
<dbReference type="Proteomes" id="UP000244880">
    <property type="component" value="Unassembled WGS sequence"/>
</dbReference>
<gene>
    <name evidence="2" type="ORF">ASD8599_00001</name>
</gene>
<evidence type="ECO:0000313" key="2">
    <source>
        <dbReference type="EMBL" id="SPH19277.1"/>
    </source>
</evidence>
<sequence>MAPSLRSGITVCTDPLPKLLVPTTIARRWSCNAPATISEADAEPPLIKTTIGLPSARSPKVALNRSPSSATRPRVDTISPSSRKESDTRIACVSKPPGLLRKSITKPFTLSMPPSASTSLANFSSNCGVVLSLNVVTRKTTVSPWVRARTGCNSMVSRIMDTSKGSVSPSRTTVMMISEPFGPRILPTASSSVSPKRDSPSTCVMKSPASMPASSAGVPSIGETTFTKPSSCVTSMPRPPNSPRVCTRMAAASLGDK</sequence>
<dbReference type="EMBL" id="OMOR01000001">
    <property type="protein sequence ID" value="SPH19277.1"/>
    <property type="molecule type" value="Genomic_DNA"/>
</dbReference>
<evidence type="ECO:0000256" key="1">
    <source>
        <dbReference type="SAM" id="MobiDB-lite"/>
    </source>
</evidence>
<reference evidence="2 3" key="1">
    <citation type="submission" date="2018-03" db="EMBL/GenBank/DDBJ databases">
        <authorList>
            <person name="Keele B.F."/>
        </authorList>
    </citation>
    <scope>NUCLEOTIDE SEQUENCE [LARGE SCALE GENOMIC DNA]</scope>
    <source>
        <strain evidence="2 3">CECT 8599</strain>
    </source>
</reference>
<accession>A0A2R8B8A5</accession>
<name>A0A2R8B8A5_9RHOB</name>
<proteinExistence type="predicted"/>